<dbReference type="Gene3D" id="1.20.1070.10">
    <property type="entry name" value="Rhodopsin 7-helix transmembrane proteins"/>
    <property type="match status" value="1"/>
</dbReference>
<gene>
    <name evidence="2" type="ORF">GPUH_LOCUS19339</name>
</gene>
<accession>A0A183EEE8</accession>
<dbReference type="AlphaFoldDB" id="A0A183EEE8"/>
<feature type="transmembrane region" description="Helical" evidence="1">
    <location>
        <begin position="58"/>
        <end position="81"/>
    </location>
</feature>
<keyword evidence="1" id="KW-0472">Membrane</keyword>
<dbReference type="EMBL" id="UYRT01088338">
    <property type="protein sequence ID" value="VDN33641.1"/>
    <property type="molecule type" value="Genomic_DNA"/>
</dbReference>
<proteinExistence type="predicted"/>
<evidence type="ECO:0000313" key="3">
    <source>
        <dbReference type="Proteomes" id="UP000271098"/>
    </source>
</evidence>
<reference evidence="4" key="1">
    <citation type="submission" date="2016-06" db="UniProtKB">
        <authorList>
            <consortium name="WormBaseParasite"/>
        </authorList>
    </citation>
    <scope>IDENTIFICATION</scope>
</reference>
<dbReference type="PANTHER" id="PTHR22943:SF248">
    <property type="entry name" value="SEVEN TM RECEPTOR"/>
    <property type="match status" value="1"/>
</dbReference>
<dbReference type="Proteomes" id="UP000271098">
    <property type="component" value="Unassembled WGS sequence"/>
</dbReference>
<feature type="transmembrane region" description="Helical" evidence="1">
    <location>
        <begin position="12"/>
        <end position="37"/>
    </location>
</feature>
<keyword evidence="3" id="KW-1185">Reference proteome</keyword>
<evidence type="ECO:0000256" key="1">
    <source>
        <dbReference type="SAM" id="Phobius"/>
    </source>
</evidence>
<evidence type="ECO:0000313" key="4">
    <source>
        <dbReference type="WBParaSite" id="GPUH_0001936401-mRNA-1"/>
    </source>
</evidence>
<keyword evidence="1" id="KW-0812">Transmembrane</keyword>
<dbReference type="InterPro" id="IPR019428">
    <property type="entry name" value="7TM_GPCR_serpentine_rcpt_Str"/>
</dbReference>
<name>A0A183EEE8_9BILA</name>
<feature type="transmembrane region" description="Helical" evidence="1">
    <location>
        <begin position="156"/>
        <end position="181"/>
    </location>
</feature>
<organism evidence="4">
    <name type="scientific">Gongylonema pulchrum</name>
    <dbReference type="NCBI Taxonomy" id="637853"/>
    <lineage>
        <taxon>Eukaryota</taxon>
        <taxon>Metazoa</taxon>
        <taxon>Ecdysozoa</taxon>
        <taxon>Nematoda</taxon>
        <taxon>Chromadorea</taxon>
        <taxon>Rhabditida</taxon>
        <taxon>Spirurina</taxon>
        <taxon>Spiruromorpha</taxon>
        <taxon>Spiruroidea</taxon>
        <taxon>Gongylonematidae</taxon>
        <taxon>Gongylonema</taxon>
    </lineage>
</organism>
<keyword evidence="1" id="KW-1133">Transmembrane helix</keyword>
<reference evidence="2 3" key="2">
    <citation type="submission" date="2018-11" db="EMBL/GenBank/DDBJ databases">
        <authorList>
            <consortium name="Pathogen Informatics"/>
        </authorList>
    </citation>
    <scope>NUCLEOTIDE SEQUENCE [LARGE SCALE GENOMIC DNA]</scope>
</reference>
<sequence length="259" mass="28944">MLGLITNLDISFAYAANLLFMFLFPLGILILPLGFVYRYALICGKRWLVNLYDHSRSIICICLPLIIVSLAVCVGVEDLVICKKVRLDSTFLPDTVVIILFKNKMLWLLGLICFTLCVSMAISYSIIFLTSYHILKTLRQNASAQRTKVLQRQLTVAMLVQALVPMVCTAVPLFTFCITHFAKVPVLDYGSLAMALLNWQPCLNPIISLYFVKPFWNGLLHLYNPSMTTVSTLKVLPAVSTKNAGKTKRSVVTTRCSAP</sequence>
<dbReference type="PANTHER" id="PTHR22943">
    <property type="entry name" value="7-TRANSMEMBRANE DOMAIN RECEPTOR C.ELEGANS"/>
    <property type="match status" value="1"/>
</dbReference>
<feature type="transmembrane region" description="Helical" evidence="1">
    <location>
        <begin position="106"/>
        <end position="135"/>
    </location>
</feature>
<dbReference type="OrthoDB" id="5799925at2759"/>
<dbReference type="SUPFAM" id="SSF81321">
    <property type="entry name" value="Family A G protein-coupled receptor-like"/>
    <property type="match status" value="1"/>
</dbReference>
<evidence type="ECO:0000313" key="2">
    <source>
        <dbReference type="EMBL" id="VDN33641.1"/>
    </source>
</evidence>
<dbReference type="WBParaSite" id="GPUH_0001936401-mRNA-1">
    <property type="protein sequence ID" value="GPUH_0001936401-mRNA-1"/>
    <property type="gene ID" value="GPUH_0001936401"/>
</dbReference>
<protein>
    <submittedName>
        <fullName evidence="4">G_PROTEIN_RECEP_F1_2 domain-containing protein</fullName>
    </submittedName>
</protein>
<dbReference type="Pfam" id="PF10326">
    <property type="entry name" value="7TM_GPCR_Str"/>
    <property type="match status" value="1"/>
</dbReference>